<gene>
    <name evidence="3" type="ORF">DYE49_05535</name>
    <name evidence="2" type="ORF">HNP77_000703</name>
</gene>
<evidence type="ECO:0000313" key="4">
    <source>
        <dbReference type="Proteomes" id="UP000578697"/>
    </source>
</evidence>
<protein>
    <recommendedName>
        <fullName evidence="6">Electron transport complex protein RnfE</fullName>
    </recommendedName>
</protein>
<keyword evidence="1" id="KW-0472">Membrane</keyword>
<feature type="transmembrane region" description="Helical" evidence="1">
    <location>
        <begin position="58"/>
        <end position="78"/>
    </location>
</feature>
<accession>A0A840S718</accession>
<reference evidence="3 5" key="1">
    <citation type="submission" date="2018-08" db="EMBL/GenBank/DDBJ databases">
        <title>The first complete genome of Treponema rectale (CHPAT), a commensal spirochete of the bovine rectum.</title>
        <authorList>
            <person name="Staton G.J."/>
            <person name="Clegg S.R."/>
            <person name="Carter S.D."/>
            <person name="Radford A.D."/>
            <person name="Darby A."/>
            <person name="Hall N."/>
            <person name="Birtles R.J."/>
            <person name="Evans N.J."/>
        </authorList>
    </citation>
    <scope>NUCLEOTIDE SEQUENCE [LARGE SCALE GENOMIC DNA]</scope>
    <source>
        <strain evidence="3 5">CHPA</strain>
    </source>
</reference>
<dbReference type="Proteomes" id="UP000593591">
    <property type="component" value="Chromosome"/>
</dbReference>
<dbReference type="EMBL" id="JACHFR010000001">
    <property type="protein sequence ID" value="MBB5218359.1"/>
    <property type="molecule type" value="Genomic_DNA"/>
</dbReference>
<name>A0A840S718_9SPIR</name>
<feature type="transmembrane region" description="Helical" evidence="1">
    <location>
        <begin position="170"/>
        <end position="192"/>
    </location>
</feature>
<keyword evidence="1" id="KW-0812">Transmembrane</keyword>
<keyword evidence="1" id="KW-1133">Transmembrane helix</keyword>
<evidence type="ECO:0000313" key="3">
    <source>
        <dbReference type="EMBL" id="QOS39944.1"/>
    </source>
</evidence>
<organism evidence="2 4">
    <name type="scientific">Treponema rectale</name>
    <dbReference type="NCBI Taxonomy" id="744512"/>
    <lineage>
        <taxon>Bacteria</taxon>
        <taxon>Pseudomonadati</taxon>
        <taxon>Spirochaetota</taxon>
        <taxon>Spirochaetia</taxon>
        <taxon>Spirochaetales</taxon>
        <taxon>Treponemataceae</taxon>
        <taxon>Treponema</taxon>
    </lineage>
</organism>
<evidence type="ECO:0008006" key="6">
    <source>
        <dbReference type="Google" id="ProtNLM"/>
    </source>
</evidence>
<keyword evidence="4" id="KW-1185">Reference proteome</keyword>
<dbReference type="Proteomes" id="UP000578697">
    <property type="component" value="Unassembled WGS sequence"/>
</dbReference>
<evidence type="ECO:0000313" key="2">
    <source>
        <dbReference type="EMBL" id="MBB5218359.1"/>
    </source>
</evidence>
<dbReference type="KEGG" id="trc:DYE49_05535"/>
<reference evidence="2 4" key="2">
    <citation type="submission" date="2020-08" db="EMBL/GenBank/DDBJ databases">
        <title>Genomic Encyclopedia of Type Strains, Phase IV (KMG-IV): sequencing the most valuable type-strain genomes for metagenomic binning, comparative biology and taxonomic classification.</title>
        <authorList>
            <person name="Goeker M."/>
        </authorList>
    </citation>
    <scope>NUCLEOTIDE SEQUENCE [LARGE SCALE GENOMIC DNA]</scope>
    <source>
        <strain evidence="2 4">DSM 103679</strain>
    </source>
</reference>
<proteinExistence type="predicted"/>
<dbReference type="RefSeq" id="WP_184651779.1">
    <property type="nucleotide sequence ID" value="NZ_JACHFR010000001.1"/>
</dbReference>
<sequence length="204" mass="22725">MFLKKSCIYNILIQSLALLVFIPGRFAYALLILLAYNFFILTGTLIRKLILILHLEELQIPISVSTVITSAILFKQFLNLYSPLSSFVLSFALYIAATCSFIVTKLYIPEIDSLKKELTANFTSAGSFTVFGLCFALFRDIFGYGTVSFPCPSGIFELVISRSTAYASGIFWASIPGAVIMLAVTILVYSLIYDKFIILKKVED</sequence>
<evidence type="ECO:0000256" key="1">
    <source>
        <dbReference type="SAM" id="Phobius"/>
    </source>
</evidence>
<evidence type="ECO:0000313" key="5">
    <source>
        <dbReference type="Proteomes" id="UP000593591"/>
    </source>
</evidence>
<feature type="transmembrane region" description="Helical" evidence="1">
    <location>
        <begin position="120"/>
        <end position="138"/>
    </location>
</feature>
<dbReference type="EMBL" id="CP031517">
    <property type="protein sequence ID" value="QOS39944.1"/>
    <property type="molecule type" value="Genomic_DNA"/>
</dbReference>
<feature type="transmembrane region" description="Helical" evidence="1">
    <location>
        <begin position="84"/>
        <end position="108"/>
    </location>
</feature>
<dbReference type="AlphaFoldDB" id="A0A840S718"/>